<evidence type="ECO:0000313" key="2">
    <source>
        <dbReference type="EMBL" id="SMG27726.1"/>
    </source>
</evidence>
<protein>
    <submittedName>
        <fullName evidence="2">Pimeloyl-ACP methyl ester carboxylesterase</fullName>
    </submittedName>
</protein>
<evidence type="ECO:0000313" key="3">
    <source>
        <dbReference type="Proteomes" id="UP000193804"/>
    </source>
</evidence>
<dbReference type="Gene3D" id="3.40.50.1820">
    <property type="entry name" value="alpha/beta hydrolase"/>
    <property type="match status" value="1"/>
</dbReference>
<dbReference type="Pfam" id="PF00561">
    <property type="entry name" value="Abhydrolase_1"/>
    <property type="match status" value="1"/>
</dbReference>
<sequence>MTIHYEVSGKGYPVVFLHGYGETHKIWDHYREKLSNKYKVITPDLPGFGKSDSLPYEHSLDMVANSIYDCLKKLNVAECIIMGHSLGGYITLEIAKRFPNIVSHIGLIHSSALADTEEKKEGREKSIEFIQRHGVEKFIESFVPMLFHENHRDKLQETIQAIVEEGSKIPEKTLTDYMLAMRDRSDSLDFIKEFEGSILYVYGEEDPSIPVALSKSQIKFMKHPYLKNLPKTGHMGMFEEEAEVLQAISKFIEVTHK</sequence>
<dbReference type="SUPFAM" id="SSF53474">
    <property type="entry name" value="alpha/beta-Hydrolases"/>
    <property type="match status" value="1"/>
</dbReference>
<dbReference type="InterPro" id="IPR000073">
    <property type="entry name" value="AB_hydrolase_1"/>
</dbReference>
<reference evidence="3" key="1">
    <citation type="submission" date="2017-04" db="EMBL/GenBank/DDBJ databases">
        <authorList>
            <person name="Varghese N."/>
            <person name="Submissions S."/>
        </authorList>
    </citation>
    <scope>NUCLEOTIDE SEQUENCE [LARGE SCALE GENOMIC DNA]</scope>
    <source>
        <strain evidence="3">DSM 4125</strain>
    </source>
</reference>
<dbReference type="InterPro" id="IPR029058">
    <property type="entry name" value="AB_hydrolase_fold"/>
</dbReference>
<accession>A0A1X7JIG5</accession>
<dbReference type="InterPro" id="IPR050266">
    <property type="entry name" value="AB_hydrolase_sf"/>
</dbReference>
<gene>
    <name evidence="2" type="ORF">SAMN05661096_01660</name>
</gene>
<dbReference type="EMBL" id="FXAW01000003">
    <property type="protein sequence ID" value="SMG27726.1"/>
    <property type="molecule type" value="Genomic_DNA"/>
</dbReference>
<feature type="domain" description="AB hydrolase-1" evidence="1">
    <location>
        <begin position="12"/>
        <end position="240"/>
    </location>
</feature>
<dbReference type="PANTHER" id="PTHR43798">
    <property type="entry name" value="MONOACYLGLYCEROL LIPASE"/>
    <property type="match status" value="1"/>
</dbReference>
<keyword evidence="3" id="KW-1185">Reference proteome</keyword>
<dbReference type="PRINTS" id="PR00111">
    <property type="entry name" value="ABHYDROLASE"/>
</dbReference>
<dbReference type="RefSeq" id="WP_085516593.1">
    <property type="nucleotide sequence ID" value="NZ_FXAW01000003.1"/>
</dbReference>
<evidence type="ECO:0000259" key="1">
    <source>
        <dbReference type="Pfam" id="PF00561"/>
    </source>
</evidence>
<dbReference type="STRING" id="1028.SAMN05661096_01660"/>
<proteinExistence type="predicted"/>
<dbReference type="Proteomes" id="UP000193804">
    <property type="component" value="Unassembled WGS sequence"/>
</dbReference>
<dbReference type="AlphaFoldDB" id="A0A1X7JIG5"/>
<name>A0A1X7JIG5_9BACT</name>
<dbReference type="OrthoDB" id="252464at2"/>
<organism evidence="2 3">
    <name type="scientific">Marivirga sericea</name>
    <dbReference type="NCBI Taxonomy" id="1028"/>
    <lineage>
        <taxon>Bacteria</taxon>
        <taxon>Pseudomonadati</taxon>
        <taxon>Bacteroidota</taxon>
        <taxon>Cytophagia</taxon>
        <taxon>Cytophagales</taxon>
        <taxon>Marivirgaceae</taxon>
        <taxon>Marivirga</taxon>
    </lineage>
</organism>